<accession>A0ABN7X0R5</accession>
<evidence type="ECO:0000256" key="6">
    <source>
        <dbReference type="ARBA" id="ARBA00022918"/>
    </source>
</evidence>
<dbReference type="PANTHER" id="PTHR34072:SF58">
    <property type="entry name" value="DNA (CYTOSINE-5-)-METHYLTRANSFERASE"/>
    <property type="match status" value="1"/>
</dbReference>
<dbReference type="SUPFAM" id="SSF56672">
    <property type="entry name" value="DNA/RNA polymerases"/>
    <property type="match status" value="1"/>
</dbReference>
<evidence type="ECO:0000256" key="1">
    <source>
        <dbReference type="ARBA" id="ARBA00022679"/>
    </source>
</evidence>
<keyword evidence="2" id="KW-0548">Nucleotidyltransferase</keyword>
<evidence type="ECO:0000256" key="4">
    <source>
        <dbReference type="ARBA" id="ARBA00022759"/>
    </source>
</evidence>
<keyword evidence="4" id="KW-0255">Endonuclease</keyword>
<protein>
    <submittedName>
        <fullName evidence="8">36265_t:CDS:1</fullName>
    </submittedName>
</protein>
<keyword evidence="5" id="KW-0378">Hydrolase</keyword>
<evidence type="ECO:0000259" key="7">
    <source>
        <dbReference type="Pfam" id="PF17917"/>
    </source>
</evidence>
<sequence length="69" mass="8051">RAIGAILSQKDEQDKERVISYASRTISMAERNYSVTEQECLAVICRKLPYGQLALWFLTLQEYDFDVLY</sequence>
<feature type="domain" description="Reverse transcriptase RNase H-like" evidence="7">
    <location>
        <begin position="2"/>
        <end position="44"/>
    </location>
</feature>
<dbReference type="InterPro" id="IPR041373">
    <property type="entry name" value="RT_RNaseH"/>
</dbReference>
<comment type="caution">
    <text evidence="8">The sequence shown here is derived from an EMBL/GenBank/DDBJ whole genome shotgun (WGS) entry which is preliminary data.</text>
</comment>
<evidence type="ECO:0000256" key="2">
    <source>
        <dbReference type="ARBA" id="ARBA00022695"/>
    </source>
</evidence>
<feature type="non-terminal residue" evidence="8">
    <location>
        <position position="1"/>
    </location>
</feature>
<reference evidence="8 9" key="1">
    <citation type="submission" date="2021-06" db="EMBL/GenBank/DDBJ databases">
        <authorList>
            <person name="Kallberg Y."/>
            <person name="Tangrot J."/>
            <person name="Rosling A."/>
        </authorList>
    </citation>
    <scope>NUCLEOTIDE SEQUENCE [LARGE SCALE GENOMIC DNA]</scope>
    <source>
        <strain evidence="8 9">120-4 pot B 10/14</strain>
    </source>
</reference>
<keyword evidence="9" id="KW-1185">Reference proteome</keyword>
<dbReference type="PANTHER" id="PTHR34072">
    <property type="entry name" value="ENZYMATIC POLYPROTEIN-RELATED"/>
    <property type="match status" value="1"/>
</dbReference>
<dbReference type="InterPro" id="IPR043502">
    <property type="entry name" value="DNA/RNA_pol_sf"/>
</dbReference>
<name>A0ABN7X0R5_GIGMA</name>
<proteinExistence type="predicted"/>
<dbReference type="Proteomes" id="UP000789901">
    <property type="component" value="Unassembled WGS sequence"/>
</dbReference>
<feature type="non-terminal residue" evidence="8">
    <location>
        <position position="69"/>
    </location>
</feature>
<evidence type="ECO:0000313" key="9">
    <source>
        <dbReference type="Proteomes" id="UP000789901"/>
    </source>
</evidence>
<keyword evidence="3" id="KW-0540">Nuclease</keyword>
<evidence type="ECO:0000256" key="3">
    <source>
        <dbReference type="ARBA" id="ARBA00022722"/>
    </source>
</evidence>
<gene>
    <name evidence="8" type="ORF">GMARGA_LOCUS37539</name>
</gene>
<keyword evidence="1" id="KW-0808">Transferase</keyword>
<keyword evidence="6" id="KW-0695">RNA-directed DNA polymerase</keyword>
<organism evidence="8 9">
    <name type="scientific">Gigaspora margarita</name>
    <dbReference type="NCBI Taxonomy" id="4874"/>
    <lineage>
        <taxon>Eukaryota</taxon>
        <taxon>Fungi</taxon>
        <taxon>Fungi incertae sedis</taxon>
        <taxon>Mucoromycota</taxon>
        <taxon>Glomeromycotina</taxon>
        <taxon>Glomeromycetes</taxon>
        <taxon>Diversisporales</taxon>
        <taxon>Gigasporaceae</taxon>
        <taxon>Gigaspora</taxon>
    </lineage>
</organism>
<dbReference type="EMBL" id="CAJVQB010078826">
    <property type="protein sequence ID" value="CAG8845259.1"/>
    <property type="molecule type" value="Genomic_DNA"/>
</dbReference>
<evidence type="ECO:0000313" key="8">
    <source>
        <dbReference type="EMBL" id="CAG8845259.1"/>
    </source>
</evidence>
<evidence type="ECO:0000256" key="5">
    <source>
        <dbReference type="ARBA" id="ARBA00022801"/>
    </source>
</evidence>
<dbReference type="Pfam" id="PF17917">
    <property type="entry name" value="RT_RNaseH"/>
    <property type="match status" value="1"/>
</dbReference>